<feature type="transmembrane region" description="Helical" evidence="4">
    <location>
        <begin position="21"/>
        <end position="43"/>
    </location>
</feature>
<feature type="transmembrane region" description="Helical" evidence="4">
    <location>
        <begin position="273"/>
        <end position="291"/>
    </location>
</feature>
<dbReference type="AlphaFoldDB" id="A0A5M6IMV7"/>
<proteinExistence type="predicted"/>
<feature type="transmembrane region" description="Helical" evidence="4">
    <location>
        <begin position="83"/>
        <end position="105"/>
    </location>
</feature>
<keyword evidence="3 4" id="KW-0472">Membrane</keyword>
<dbReference type="Gene3D" id="1.20.1250.20">
    <property type="entry name" value="MFS general substrate transporter like domains"/>
    <property type="match status" value="1"/>
</dbReference>
<dbReference type="PANTHER" id="PTHR11360:SF290">
    <property type="entry name" value="MONOCARBOXYLATE MFS PERMEASE"/>
    <property type="match status" value="1"/>
</dbReference>
<dbReference type="GO" id="GO:0022857">
    <property type="term" value="F:transmembrane transporter activity"/>
    <property type="evidence" value="ECO:0007669"/>
    <property type="project" value="InterPro"/>
</dbReference>
<feature type="transmembrane region" description="Helical" evidence="4">
    <location>
        <begin position="172"/>
        <end position="197"/>
    </location>
</feature>
<gene>
    <name evidence="5" type="ORF">F1189_26935</name>
</gene>
<dbReference type="EMBL" id="VWPK01000065">
    <property type="protein sequence ID" value="KAA5608895.1"/>
    <property type="molecule type" value="Genomic_DNA"/>
</dbReference>
<protein>
    <submittedName>
        <fullName evidence="5">MFS transporter</fullName>
    </submittedName>
</protein>
<evidence type="ECO:0000313" key="5">
    <source>
        <dbReference type="EMBL" id="KAA5608895.1"/>
    </source>
</evidence>
<feature type="transmembrane region" description="Helical" evidence="4">
    <location>
        <begin position="303"/>
        <end position="322"/>
    </location>
</feature>
<evidence type="ECO:0000256" key="2">
    <source>
        <dbReference type="ARBA" id="ARBA00022989"/>
    </source>
</evidence>
<feature type="transmembrane region" description="Helical" evidence="4">
    <location>
        <begin position="145"/>
        <end position="166"/>
    </location>
</feature>
<reference evidence="5 6" key="1">
    <citation type="submission" date="2019-09" db="EMBL/GenBank/DDBJ databases">
        <title>Genome sequence of Rhodovastum atsumiense, a diverse member of the Acetobacteraceae family of non-sulfur purple photosynthetic bacteria.</title>
        <authorList>
            <person name="Meyer T."/>
            <person name="Kyndt J."/>
        </authorList>
    </citation>
    <scope>NUCLEOTIDE SEQUENCE [LARGE SCALE GENOMIC DNA]</scope>
    <source>
        <strain evidence="5 6">DSM 21279</strain>
    </source>
</reference>
<dbReference type="RefSeq" id="WP_150044740.1">
    <property type="nucleotide sequence ID" value="NZ_OW485601.1"/>
</dbReference>
<feature type="transmembrane region" description="Helical" evidence="4">
    <location>
        <begin position="55"/>
        <end position="76"/>
    </location>
</feature>
<keyword evidence="2 4" id="KW-1133">Transmembrane helix</keyword>
<evidence type="ECO:0000256" key="4">
    <source>
        <dbReference type="SAM" id="Phobius"/>
    </source>
</evidence>
<name>A0A5M6IMV7_9PROT</name>
<feature type="transmembrane region" description="Helical" evidence="4">
    <location>
        <begin position="391"/>
        <end position="412"/>
    </location>
</feature>
<feature type="transmembrane region" description="Helical" evidence="4">
    <location>
        <begin position="328"/>
        <end position="351"/>
    </location>
</feature>
<dbReference type="SUPFAM" id="SSF103473">
    <property type="entry name" value="MFS general substrate transporter"/>
    <property type="match status" value="1"/>
</dbReference>
<feature type="transmembrane region" description="Helical" evidence="4">
    <location>
        <begin position="363"/>
        <end position="385"/>
    </location>
</feature>
<organism evidence="5 6">
    <name type="scientific">Rhodovastum atsumiense</name>
    <dbReference type="NCBI Taxonomy" id="504468"/>
    <lineage>
        <taxon>Bacteria</taxon>
        <taxon>Pseudomonadati</taxon>
        <taxon>Pseudomonadota</taxon>
        <taxon>Alphaproteobacteria</taxon>
        <taxon>Acetobacterales</taxon>
        <taxon>Acetobacteraceae</taxon>
        <taxon>Rhodovastum</taxon>
    </lineage>
</organism>
<comment type="caution">
    <text evidence="5">The sequence shown here is derived from an EMBL/GenBank/DDBJ whole genome shotgun (WGS) entry which is preliminary data.</text>
</comment>
<keyword evidence="1 4" id="KW-0812">Transmembrane</keyword>
<dbReference type="InterPro" id="IPR050327">
    <property type="entry name" value="Proton-linked_MCT"/>
</dbReference>
<dbReference type="Proteomes" id="UP000325255">
    <property type="component" value="Unassembled WGS sequence"/>
</dbReference>
<feature type="transmembrane region" description="Helical" evidence="4">
    <location>
        <begin position="239"/>
        <end position="261"/>
    </location>
</feature>
<dbReference type="InterPro" id="IPR011701">
    <property type="entry name" value="MFS"/>
</dbReference>
<accession>A0A5M6IMV7</accession>
<dbReference type="InterPro" id="IPR036259">
    <property type="entry name" value="MFS_trans_sf"/>
</dbReference>
<evidence type="ECO:0000313" key="6">
    <source>
        <dbReference type="Proteomes" id="UP000325255"/>
    </source>
</evidence>
<dbReference type="Pfam" id="PF07690">
    <property type="entry name" value="MFS_1"/>
    <property type="match status" value="1"/>
</dbReference>
<feature type="transmembrane region" description="Helical" evidence="4">
    <location>
        <begin position="111"/>
        <end position="133"/>
    </location>
</feature>
<dbReference type="PANTHER" id="PTHR11360">
    <property type="entry name" value="MONOCARBOXYLATE TRANSPORTER"/>
    <property type="match status" value="1"/>
</dbReference>
<evidence type="ECO:0000256" key="3">
    <source>
        <dbReference type="ARBA" id="ARBA00023136"/>
    </source>
</evidence>
<keyword evidence="6" id="KW-1185">Reference proteome</keyword>
<sequence length="428" mass="43152">MTASPLIPVQAPAGSFFGWRVVGAAFALAVFAWGIGFYGPPIFLGVLHTTRDWPVPVISAAITAHFLCGAALVVRLATLHRRFGVMATTRAGAILTGLGALGWAIAPAPWLLFLAAPVSGAGWALSSGAALNAMVSPWFDRRRPAALSMAFNGASMGGIVFSPLWVALISGLGFPVAALLVGITAAGVAWVLAGRYLGRGPAEMGLRPDGDPAAPAHGPARPDRQALAPLVHPWRDRRCVTLAAAATLGLVAQIGLVAHLFSLLAPVLGDSSAGLTMGAATACAIGGRSLLGARLPPGADRRRVAAANVGMQALGSAVLLLAGGSVPWLLLGCGLFGLGLGNVTSLPPLIAQAEFRPADVARVVALVTATSQAGYAFAPALFGLLRQDGTGGAALFAAAAAIQLAAAAVVLLGRQPRRSGRTGSSGPL</sequence>
<dbReference type="OrthoDB" id="7876195at2"/>
<evidence type="ECO:0000256" key="1">
    <source>
        <dbReference type="ARBA" id="ARBA00022692"/>
    </source>
</evidence>